<accession>A0A1T4VPV9</accession>
<reference evidence="2" key="1">
    <citation type="submission" date="2017-02" db="EMBL/GenBank/DDBJ databases">
        <authorList>
            <person name="Varghese N."/>
            <person name="Submissions S."/>
        </authorList>
    </citation>
    <scope>NUCLEOTIDE SEQUENCE [LARGE SCALE GENOMIC DNA]</scope>
    <source>
        <strain evidence="2">DSM 3072</strain>
    </source>
</reference>
<evidence type="ECO:0000313" key="1">
    <source>
        <dbReference type="EMBL" id="SKA67000.1"/>
    </source>
</evidence>
<dbReference type="AlphaFoldDB" id="A0A1T4VPV9"/>
<protein>
    <submittedName>
        <fullName evidence="1">Uncharacterized protein</fullName>
    </submittedName>
</protein>
<evidence type="ECO:0000313" key="2">
    <source>
        <dbReference type="Proteomes" id="UP000242432"/>
    </source>
</evidence>
<organism evidence="1 2">
    <name type="scientific">Succinivibrio dextrinosolvens DSM 3072</name>
    <dbReference type="NCBI Taxonomy" id="1123324"/>
    <lineage>
        <taxon>Bacteria</taxon>
        <taxon>Pseudomonadati</taxon>
        <taxon>Pseudomonadota</taxon>
        <taxon>Gammaproteobacteria</taxon>
        <taxon>Aeromonadales</taxon>
        <taxon>Succinivibrionaceae</taxon>
        <taxon>Succinivibrio</taxon>
    </lineage>
</organism>
<dbReference type="EMBL" id="FUXX01000039">
    <property type="protein sequence ID" value="SKA67000.1"/>
    <property type="molecule type" value="Genomic_DNA"/>
</dbReference>
<keyword evidence="2" id="KW-1185">Reference proteome</keyword>
<dbReference type="RefSeq" id="WP_078929257.1">
    <property type="nucleotide sequence ID" value="NZ_FUXX01000039.1"/>
</dbReference>
<name>A0A1T4VPV9_9GAMM</name>
<dbReference type="Proteomes" id="UP000242432">
    <property type="component" value="Unassembled WGS sequence"/>
</dbReference>
<sequence length="67" mass="7690">MSDNVNNINKFNQISKEFGNNSVDNDLNNNVRQRSNSVVISNDEQKNIESLRKSIVNDKERLVMDGH</sequence>
<gene>
    <name evidence="1" type="ORF">SAMN02745213_01892</name>
</gene>
<proteinExistence type="predicted"/>